<dbReference type="EMBL" id="BARU01000341">
    <property type="protein sequence ID" value="GAH19707.1"/>
    <property type="molecule type" value="Genomic_DNA"/>
</dbReference>
<organism evidence="1">
    <name type="scientific">marine sediment metagenome</name>
    <dbReference type="NCBI Taxonomy" id="412755"/>
    <lineage>
        <taxon>unclassified sequences</taxon>
        <taxon>metagenomes</taxon>
        <taxon>ecological metagenomes</taxon>
    </lineage>
</organism>
<reference evidence="1" key="1">
    <citation type="journal article" date="2014" name="Front. Microbiol.">
        <title>High frequency of phylogenetically diverse reductive dehalogenase-homologous genes in deep subseafloor sedimentary metagenomes.</title>
        <authorList>
            <person name="Kawai M."/>
            <person name="Futagami T."/>
            <person name="Toyoda A."/>
            <person name="Takaki Y."/>
            <person name="Nishi S."/>
            <person name="Hori S."/>
            <person name="Arai W."/>
            <person name="Tsubouchi T."/>
            <person name="Morono Y."/>
            <person name="Uchiyama I."/>
            <person name="Ito T."/>
            <person name="Fujiyama A."/>
            <person name="Inagaki F."/>
            <person name="Takami H."/>
        </authorList>
    </citation>
    <scope>NUCLEOTIDE SEQUENCE</scope>
    <source>
        <strain evidence="1">Expedition CK06-06</strain>
    </source>
</reference>
<accession>X1DHP3</accession>
<sequence>YHISIPGPDWDTVDLQPNTDLLDLTDEPMATLIAAIESDAESPVGNSVTVLRAVQVGRHN</sequence>
<protein>
    <submittedName>
        <fullName evidence="1">Uncharacterized protein</fullName>
    </submittedName>
</protein>
<evidence type="ECO:0000313" key="1">
    <source>
        <dbReference type="EMBL" id="GAH19707.1"/>
    </source>
</evidence>
<name>X1DHP3_9ZZZZ</name>
<gene>
    <name evidence="1" type="ORF">S03H2_01222</name>
</gene>
<dbReference type="AlphaFoldDB" id="X1DHP3"/>
<comment type="caution">
    <text evidence="1">The sequence shown here is derived from an EMBL/GenBank/DDBJ whole genome shotgun (WGS) entry which is preliminary data.</text>
</comment>
<proteinExistence type="predicted"/>
<feature type="non-terminal residue" evidence="1">
    <location>
        <position position="1"/>
    </location>
</feature>